<keyword evidence="8" id="KW-1185">Reference proteome</keyword>
<dbReference type="SUPFAM" id="SSF57903">
    <property type="entry name" value="FYVE/PHD zinc finger"/>
    <property type="match status" value="1"/>
</dbReference>
<sequence>MLTPSLAMSSLSLYKDPKLSTLSIIRKNNQLNGDEEAKFEEKDFCQLCGVEFKKIFKPRHHCRSCLRSVCSNCSKGSGKNRMCDMCITEEENQELKNTYEGVLDQKQAQLEALKHRIINLDSKTEAKKKQLEIEKQNLQKNLEEKLNEAQDQLKDEVKKSNHLKIELEYKREELLKSTEDKSEAESYLTHKRNDLKIIQQKLADKETELAKTHAKVMKYQLES</sequence>
<feature type="domain" description="FYVE-type" evidence="6">
    <location>
        <begin position="39"/>
        <end position="91"/>
    </location>
</feature>
<dbReference type="PROSITE" id="PS50178">
    <property type="entry name" value="ZF_FYVE"/>
    <property type="match status" value="1"/>
</dbReference>
<keyword evidence="2 4" id="KW-0863">Zinc-finger</keyword>
<comment type="caution">
    <text evidence="7">The sequence shown here is derived from an EMBL/GenBank/DDBJ whole genome shotgun (WGS) entry which is preliminary data.</text>
</comment>
<dbReference type="Proteomes" id="UP001295684">
    <property type="component" value="Unassembled WGS sequence"/>
</dbReference>
<evidence type="ECO:0000313" key="7">
    <source>
        <dbReference type="EMBL" id="CAI2378734.1"/>
    </source>
</evidence>
<name>A0AAD1XTQ3_EUPCR</name>
<evidence type="ECO:0000256" key="2">
    <source>
        <dbReference type="ARBA" id="ARBA00022771"/>
    </source>
</evidence>
<proteinExistence type="predicted"/>
<dbReference type="InterPro" id="IPR017455">
    <property type="entry name" value="Znf_FYVE-rel"/>
</dbReference>
<gene>
    <name evidence="7" type="ORF">ECRASSUSDP1_LOCUS20134</name>
</gene>
<dbReference type="GO" id="GO:0008270">
    <property type="term" value="F:zinc ion binding"/>
    <property type="evidence" value="ECO:0007669"/>
    <property type="project" value="UniProtKB-KW"/>
</dbReference>
<evidence type="ECO:0000259" key="6">
    <source>
        <dbReference type="PROSITE" id="PS50178"/>
    </source>
</evidence>
<reference evidence="7" key="1">
    <citation type="submission" date="2023-07" db="EMBL/GenBank/DDBJ databases">
        <authorList>
            <consortium name="AG Swart"/>
            <person name="Singh M."/>
            <person name="Singh A."/>
            <person name="Seah K."/>
            <person name="Emmerich C."/>
        </authorList>
    </citation>
    <scope>NUCLEOTIDE SEQUENCE</scope>
    <source>
        <strain evidence="7">DP1</strain>
    </source>
</reference>
<evidence type="ECO:0000256" key="3">
    <source>
        <dbReference type="ARBA" id="ARBA00022833"/>
    </source>
</evidence>
<feature type="coiled-coil region" evidence="5">
    <location>
        <begin position="96"/>
        <end position="215"/>
    </location>
</feature>
<protein>
    <recommendedName>
        <fullName evidence="6">FYVE-type domain-containing protein</fullName>
    </recommendedName>
</protein>
<evidence type="ECO:0000313" key="8">
    <source>
        <dbReference type="Proteomes" id="UP001295684"/>
    </source>
</evidence>
<organism evidence="7 8">
    <name type="scientific">Euplotes crassus</name>
    <dbReference type="NCBI Taxonomy" id="5936"/>
    <lineage>
        <taxon>Eukaryota</taxon>
        <taxon>Sar</taxon>
        <taxon>Alveolata</taxon>
        <taxon>Ciliophora</taxon>
        <taxon>Intramacronucleata</taxon>
        <taxon>Spirotrichea</taxon>
        <taxon>Hypotrichia</taxon>
        <taxon>Euplotida</taxon>
        <taxon>Euplotidae</taxon>
        <taxon>Moneuplotes</taxon>
    </lineage>
</organism>
<dbReference type="InterPro" id="IPR013083">
    <property type="entry name" value="Znf_RING/FYVE/PHD"/>
</dbReference>
<dbReference type="InterPro" id="IPR000306">
    <property type="entry name" value="Znf_FYVE"/>
</dbReference>
<dbReference type="EMBL" id="CAMPGE010020496">
    <property type="protein sequence ID" value="CAI2378734.1"/>
    <property type="molecule type" value="Genomic_DNA"/>
</dbReference>
<dbReference type="InterPro" id="IPR011011">
    <property type="entry name" value="Znf_FYVE_PHD"/>
</dbReference>
<evidence type="ECO:0000256" key="5">
    <source>
        <dbReference type="SAM" id="Coils"/>
    </source>
</evidence>
<evidence type="ECO:0000256" key="4">
    <source>
        <dbReference type="PROSITE-ProRule" id="PRU00091"/>
    </source>
</evidence>
<evidence type="ECO:0000256" key="1">
    <source>
        <dbReference type="ARBA" id="ARBA00022723"/>
    </source>
</evidence>
<dbReference type="Gene3D" id="3.30.40.10">
    <property type="entry name" value="Zinc/RING finger domain, C3HC4 (zinc finger)"/>
    <property type="match status" value="1"/>
</dbReference>
<accession>A0AAD1XTQ3</accession>
<dbReference type="AlphaFoldDB" id="A0AAD1XTQ3"/>
<keyword evidence="1" id="KW-0479">Metal-binding</keyword>
<dbReference type="CDD" id="cd00065">
    <property type="entry name" value="FYVE_like_SF"/>
    <property type="match status" value="1"/>
</dbReference>
<dbReference type="SMART" id="SM00064">
    <property type="entry name" value="FYVE"/>
    <property type="match status" value="1"/>
</dbReference>
<keyword evidence="5" id="KW-0175">Coiled coil</keyword>
<keyword evidence="3" id="KW-0862">Zinc</keyword>